<dbReference type="SUPFAM" id="SSF51658">
    <property type="entry name" value="Xylose isomerase-like"/>
    <property type="match status" value="1"/>
</dbReference>
<proteinExistence type="predicted"/>
<dbReference type="PANTHER" id="PTHR12110">
    <property type="entry name" value="HYDROXYPYRUVATE ISOMERASE"/>
    <property type="match status" value="1"/>
</dbReference>
<evidence type="ECO:0000313" key="3">
    <source>
        <dbReference type="Proteomes" id="UP001524383"/>
    </source>
</evidence>
<dbReference type="PANTHER" id="PTHR12110:SF21">
    <property type="entry name" value="XYLOSE ISOMERASE-LIKE TIM BARREL DOMAIN-CONTAINING PROTEIN"/>
    <property type="match status" value="1"/>
</dbReference>
<organism evidence="2 3">
    <name type="scientific">Methanocalculus taiwanensis</name>
    <dbReference type="NCBI Taxonomy" id="106207"/>
    <lineage>
        <taxon>Archaea</taxon>
        <taxon>Methanobacteriati</taxon>
        <taxon>Methanobacteriota</taxon>
        <taxon>Stenosarchaea group</taxon>
        <taxon>Methanomicrobia</taxon>
        <taxon>Methanomicrobiales</taxon>
        <taxon>Methanocalculaceae</taxon>
        <taxon>Methanocalculus</taxon>
    </lineage>
</organism>
<dbReference type="Gene3D" id="3.20.20.150">
    <property type="entry name" value="Divalent-metal-dependent TIM barrel enzymes"/>
    <property type="match status" value="1"/>
</dbReference>
<protein>
    <submittedName>
        <fullName evidence="2">Sugar phosphate isomerase/epimerase</fullName>
    </submittedName>
</protein>
<dbReference type="InterPro" id="IPR013022">
    <property type="entry name" value="Xyl_isomerase-like_TIM-brl"/>
</dbReference>
<comment type="caution">
    <text evidence="2">The sequence shown here is derived from an EMBL/GenBank/DDBJ whole genome shotgun (WGS) entry which is preliminary data.</text>
</comment>
<accession>A0ABD4TIK2</accession>
<feature type="domain" description="Xylose isomerase-like TIM barrel" evidence="1">
    <location>
        <begin position="47"/>
        <end position="222"/>
    </location>
</feature>
<dbReference type="GO" id="GO:0016853">
    <property type="term" value="F:isomerase activity"/>
    <property type="evidence" value="ECO:0007669"/>
    <property type="project" value="UniProtKB-KW"/>
</dbReference>
<reference evidence="2 3" key="1">
    <citation type="submission" date="2019-08" db="EMBL/GenBank/DDBJ databases">
        <authorList>
            <person name="Chen S.-C."/>
            <person name="Lai M.-C."/>
            <person name="You Y.-T."/>
        </authorList>
    </citation>
    <scope>NUCLEOTIDE SEQUENCE [LARGE SCALE GENOMIC DNA]</scope>
    <source>
        <strain evidence="2 3">P2F9704a</strain>
    </source>
</reference>
<evidence type="ECO:0000259" key="1">
    <source>
        <dbReference type="Pfam" id="PF01261"/>
    </source>
</evidence>
<dbReference type="EMBL" id="VOTZ01000002">
    <property type="protein sequence ID" value="MCQ1537588.1"/>
    <property type="molecule type" value="Genomic_DNA"/>
</dbReference>
<name>A0ABD4TIK2_9EURY</name>
<dbReference type="Proteomes" id="UP001524383">
    <property type="component" value="Unassembled WGS sequence"/>
</dbReference>
<dbReference type="AlphaFoldDB" id="A0ABD4TIK2"/>
<dbReference type="InterPro" id="IPR050312">
    <property type="entry name" value="IolE/XylAMocC-like"/>
</dbReference>
<keyword evidence="3" id="KW-1185">Reference proteome</keyword>
<dbReference type="InterPro" id="IPR036237">
    <property type="entry name" value="Xyl_isomerase-like_sf"/>
</dbReference>
<keyword evidence="2" id="KW-0413">Isomerase</keyword>
<dbReference type="Pfam" id="PF01261">
    <property type="entry name" value="AP_endonuc_2"/>
    <property type="match status" value="1"/>
</dbReference>
<evidence type="ECO:0000313" key="2">
    <source>
        <dbReference type="EMBL" id="MCQ1537588.1"/>
    </source>
</evidence>
<sequence length="235" mass="25900">MFAVSTYCLHREPLGTALEKLASISGSVEVMDDGLHYIDTPEILLSYSFSYSIHAPSRGVNIASLLEPIRKASVQVTDECFAIAAEVNAPVIVHPGYFTWVEEREMAERQMLKSIAELCSLADDRGVRLTIENMGNWDYFFLRRPDELPLIDGAGFTLDIGHAHLNGCLPEFLIHPFDHIHVHDNDGTTDSHGAVGIGTISFPPVMAAIIRERVTPVIEVETLEGVMESVRALGL</sequence>
<dbReference type="RefSeq" id="WP_255331502.1">
    <property type="nucleotide sequence ID" value="NZ_VOTZ01000002.1"/>
</dbReference>
<gene>
    <name evidence="2" type="ORF">FTO68_01085</name>
</gene>